<evidence type="ECO:0000313" key="3">
    <source>
        <dbReference type="Proteomes" id="UP000048984"/>
    </source>
</evidence>
<gene>
    <name evidence="2" type="ORF">ABB55_19810</name>
</gene>
<dbReference type="InterPro" id="IPR008538">
    <property type="entry name" value="Uma2"/>
</dbReference>
<comment type="caution">
    <text evidence="2">The sequence shown here is derived from an EMBL/GenBank/DDBJ whole genome shotgun (WGS) entry which is preliminary data.</text>
</comment>
<dbReference type="PANTHER" id="PTHR36558">
    <property type="entry name" value="GLR1098 PROTEIN"/>
    <property type="match status" value="1"/>
</dbReference>
<keyword evidence="3" id="KW-1185">Reference proteome</keyword>
<dbReference type="AlphaFoldDB" id="A0A0P6W4K9"/>
<dbReference type="STRING" id="665126.ABB55_19810"/>
<evidence type="ECO:0000313" key="2">
    <source>
        <dbReference type="EMBL" id="KPL54181.1"/>
    </source>
</evidence>
<reference evidence="2 3" key="1">
    <citation type="submission" date="2015-09" db="EMBL/GenBank/DDBJ databases">
        <authorList>
            <person name="Jackson K.R."/>
            <person name="Lunt B.L."/>
            <person name="Fisher J.N.B."/>
            <person name="Gardner A.V."/>
            <person name="Bailey M.E."/>
            <person name="Deus L.M."/>
            <person name="Earl A.S."/>
            <person name="Gibby P.D."/>
            <person name="Hartmann K.A."/>
            <person name="Liu J.E."/>
            <person name="Manci A.M."/>
            <person name="Nielsen D.A."/>
            <person name="Solomon M.B."/>
            <person name="Breakwell D.P."/>
            <person name="Burnett S.H."/>
            <person name="Grose J.H."/>
        </authorList>
    </citation>
    <scope>NUCLEOTIDE SEQUENCE [LARGE SCALE GENOMIC DNA]</scope>
    <source>
        <strain evidence="2 3">16</strain>
    </source>
</reference>
<dbReference type="PANTHER" id="PTHR36558:SF1">
    <property type="entry name" value="RESTRICTION ENDONUCLEASE DOMAIN-CONTAINING PROTEIN-RELATED"/>
    <property type="match status" value="1"/>
</dbReference>
<protein>
    <recommendedName>
        <fullName evidence="1">Putative restriction endonuclease domain-containing protein</fullName>
    </recommendedName>
</protein>
<dbReference type="EMBL" id="LJYW01000001">
    <property type="protein sequence ID" value="KPL54181.1"/>
    <property type="molecule type" value="Genomic_DNA"/>
</dbReference>
<feature type="domain" description="Putative restriction endonuclease" evidence="1">
    <location>
        <begin position="11"/>
        <end position="171"/>
    </location>
</feature>
<dbReference type="CDD" id="cd06260">
    <property type="entry name" value="DUF820-like"/>
    <property type="match status" value="1"/>
</dbReference>
<dbReference type="Proteomes" id="UP000048984">
    <property type="component" value="Unassembled WGS sequence"/>
</dbReference>
<name>A0A0P6W4K9_9HYPH</name>
<sequence>MAEPEIRRMSVEDFLAWEPGDGLRYELVDGSPRAMTGARRNHDDVVVNTLVALRQALRGGPCRPHTDDIGVRTGSHTIRRPDVTVDCGPRDPNDLLATGPVLVIEVLSDSTRKLDTQFKVIEYKALPTLRAILLLDPDDSAALLYARETGGADWREIALIGPDTVVPLASLDLSFPLATFYADVL</sequence>
<proteinExistence type="predicted"/>
<dbReference type="Pfam" id="PF05685">
    <property type="entry name" value="Uma2"/>
    <property type="match status" value="1"/>
</dbReference>
<dbReference type="RefSeq" id="WP_054360349.1">
    <property type="nucleotide sequence ID" value="NZ_LJYW01000001.1"/>
</dbReference>
<organism evidence="2 3">
    <name type="scientific">Prosthecodimorpha hirschii</name>
    <dbReference type="NCBI Taxonomy" id="665126"/>
    <lineage>
        <taxon>Bacteria</taxon>
        <taxon>Pseudomonadati</taxon>
        <taxon>Pseudomonadota</taxon>
        <taxon>Alphaproteobacteria</taxon>
        <taxon>Hyphomicrobiales</taxon>
        <taxon>Ancalomicrobiaceae</taxon>
        <taxon>Prosthecodimorpha</taxon>
    </lineage>
</organism>
<dbReference type="Gene3D" id="3.90.1570.10">
    <property type="entry name" value="tt1808, chain A"/>
    <property type="match status" value="1"/>
</dbReference>
<dbReference type="InterPro" id="IPR011335">
    <property type="entry name" value="Restrct_endonuc-II-like"/>
</dbReference>
<reference evidence="2 3" key="2">
    <citation type="submission" date="2015-10" db="EMBL/GenBank/DDBJ databases">
        <title>Draft Genome Sequence of Prosthecomicrobium hirschii ATCC 27832.</title>
        <authorList>
            <person name="Daniel J."/>
            <person name="Givan S.A."/>
            <person name="Brun Y.V."/>
            <person name="Brown P.J."/>
        </authorList>
    </citation>
    <scope>NUCLEOTIDE SEQUENCE [LARGE SCALE GENOMIC DNA]</scope>
    <source>
        <strain evidence="2 3">16</strain>
    </source>
</reference>
<evidence type="ECO:0000259" key="1">
    <source>
        <dbReference type="Pfam" id="PF05685"/>
    </source>
</evidence>
<accession>A0A0P6W4K9</accession>
<dbReference type="InterPro" id="IPR012296">
    <property type="entry name" value="Nuclease_put_TT1808"/>
</dbReference>
<dbReference type="SUPFAM" id="SSF52980">
    <property type="entry name" value="Restriction endonuclease-like"/>
    <property type="match status" value="1"/>
</dbReference>